<feature type="domain" description="HTH asnC-type" evidence="4">
    <location>
        <begin position="5"/>
        <end position="66"/>
    </location>
</feature>
<evidence type="ECO:0000256" key="3">
    <source>
        <dbReference type="ARBA" id="ARBA00023163"/>
    </source>
</evidence>
<keyword evidence="2" id="KW-0238">DNA-binding</keyword>
<dbReference type="SUPFAM" id="SSF46785">
    <property type="entry name" value="Winged helix' DNA-binding domain"/>
    <property type="match status" value="1"/>
</dbReference>
<dbReference type="SUPFAM" id="SSF54909">
    <property type="entry name" value="Dimeric alpha+beta barrel"/>
    <property type="match status" value="1"/>
</dbReference>
<dbReference type="RefSeq" id="WP_205210092.1">
    <property type="nucleotide sequence ID" value="NZ_JAFFZO010000011.1"/>
</dbReference>
<dbReference type="InterPro" id="IPR036390">
    <property type="entry name" value="WH_DNA-bd_sf"/>
</dbReference>
<evidence type="ECO:0000256" key="2">
    <source>
        <dbReference type="ARBA" id="ARBA00023125"/>
    </source>
</evidence>
<accession>A0ABS2WDE1</accession>
<gene>
    <name evidence="5" type="ORF">JW498_20020</name>
</gene>
<dbReference type="Gene3D" id="3.30.70.920">
    <property type="match status" value="1"/>
</dbReference>
<keyword evidence="3" id="KW-0804">Transcription</keyword>
<dbReference type="InterPro" id="IPR011991">
    <property type="entry name" value="ArsR-like_HTH"/>
</dbReference>
<protein>
    <submittedName>
        <fullName evidence="5">Lrp/AsnC family transcriptional regulator</fullName>
    </submittedName>
</protein>
<dbReference type="Pfam" id="PF01037">
    <property type="entry name" value="AsnC_trans_reg"/>
    <property type="match status" value="1"/>
</dbReference>
<reference evidence="5 6" key="1">
    <citation type="submission" date="2021-02" db="EMBL/GenBank/DDBJ databases">
        <title>A novel species of genus Amphritea isolated from a fishpond in China.</title>
        <authorList>
            <person name="Lu H."/>
        </authorList>
    </citation>
    <scope>NUCLEOTIDE SEQUENCE [LARGE SCALE GENOMIC DNA]</scope>
    <source>
        <strain evidence="5 6">RP18W</strain>
    </source>
</reference>
<dbReference type="InterPro" id="IPR019885">
    <property type="entry name" value="Tscrpt_reg_HTH_AsnC-type_CS"/>
</dbReference>
<dbReference type="PANTHER" id="PTHR30154:SF34">
    <property type="entry name" value="TRANSCRIPTIONAL REGULATOR AZLB"/>
    <property type="match status" value="1"/>
</dbReference>
<dbReference type="PRINTS" id="PR00033">
    <property type="entry name" value="HTHASNC"/>
</dbReference>
<sequence>MSFDLDRIDRNILNILQKDSRISNQDLAERIGLSPPACLRRVRRLRESGVIVAEVALINPRMVGRYINIIVEVEMVRDQLDIYDAFKRKMDAAPEVTQCYQVTGEVDFLLMLLVEDMESYEAFTRKYLSTDANLAKFRTLISLRRDKFSTAVPL</sequence>
<dbReference type="InterPro" id="IPR019887">
    <property type="entry name" value="Tscrpt_reg_AsnC/Lrp_C"/>
</dbReference>
<organism evidence="5 6">
    <name type="scientific">Amphritea pacifica</name>
    <dbReference type="NCBI Taxonomy" id="2811233"/>
    <lineage>
        <taxon>Bacteria</taxon>
        <taxon>Pseudomonadati</taxon>
        <taxon>Pseudomonadota</taxon>
        <taxon>Gammaproteobacteria</taxon>
        <taxon>Oceanospirillales</taxon>
        <taxon>Oceanospirillaceae</taxon>
        <taxon>Amphritea</taxon>
    </lineage>
</organism>
<proteinExistence type="predicted"/>
<dbReference type="Proteomes" id="UP000760472">
    <property type="component" value="Unassembled WGS sequence"/>
</dbReference>
<evidence type="ECO:0000259" key="4">
    <source>
        <dbReference type="PROSITE" id="PS50956"/>
    </source>
</evidence>
<name>A0ABS2WDE1_9GAMM</name>
<comment type="caution">
    <text evidence="5">The sequence shown here is derived from an EMBL/GenBank/DDBJ whole genome shotgun (WGS) entry which is preliminary data.</text>
</comment>
<dbReference type="PROSITE" id="PS50956">
    <property type="entry name" value="HTH_ASNC_2"/>
    <property type="match status" value="1"/>
</dbReference>
<dbReference type="InterPro" id="IPR036388">
    <property type="entry name" value="WH-like_DNA-bd_sf"/>
</dbReference>
<dbReference type="Gene3D" id="1.10.10.10">
    <property type="entry name" value="Winged helix-like DNA-binding domain superfamily/Winged helix DNA-binding domain"/>
    <property type="match status" value="1"/>
</dbReference>
<evidence type="ECO:0000313" key="5">
    <source>
        <dbReference type="EMBL" id="MBN0989655.1"/>
    </source>
</evidence>
<evidence type="ECO:0000256" key="1">
    <source>
        <dbReference type="ARBA" id="ARBA00023015"/>
    </source>
</evidence>
<dbReference type="SMART" id="SM00344">
    <property type="entry name" value="HTH_ASNC"/>
    <property type="match status" value="1"/>
</dbReference>
<dbReference type="EMBL" id="JAFFZP010000047">
    <property type="protein sequence ID" value="MBN0989655.1"/>
    <property type="molecule type" value="Genomic_DNA"/>
</dbReference>
<keyword evidence="1" id="KW-0805">Transcription regulation</keyword>
<dbReference type="CDD" id="cd00090">
    <property type="entry name" value="HTH_ARSR"/>
    <property type="match status" value="1"/>
</dbReference>
<dbReference type="Pfam" id="PF13412">
    <property type="entry name" value="HTH_24"/>
    <property type="match status" value="1"/>
</dbReference>
<dbReference type="PROSITE" id="PS00519">
    <property type="entry name" value="HTH_ASNC_1"/>
    <property type="match status" value="1"/>
</dbReference>
<evidence type="ECO:0000313" key="6">
    <source>
        <dbReference type="Proteomes" id="UP000760472"/>
    </source>
</evidence>
<keyword evidence="6" id="KW-1185">Reference proteome</keyword>
<dbReference type="InterPro" id="IPR019888">
    <property type="entry name" value="Tscrpt_reg_AsnC-like"/>
</dbReference>
<dbReference type="PANTHER" id="PTHR30154">
    <property type="entry name" value="LEUCINE-RESPONSIVE REGULATORY PROTEIN"/>
    <property type="match status" value="1"/>
</dbReference>
<dbReference type="InterPro" id="IPR000485">
    <property type="entry name" value="AsnC-type_HTH_dom"/>
</dbReference>
<dbReference type="InterPro" id="IPR011008">
    <property type="entry name" value="Dimeric_a/b-barrel"/>
</dbReference>